<proteinExistence type="predicted"/>
<evidence type="ECO:0000256" key="10">
    <source>
        <dbReference type="ARBA" id="ARBA00023014"/>
    </source>
</evidence>
<dbReference type="FunFam" id="3.40.50.10800:FF:000001">
    <property type="entry name" value="Quinolinate synthase A"/>
    <property type="match status" value="1"/>
</dbReference>
<evidence type="ECO:0000256" key="3">
    <source>
        <dbReference type="ARBA" id="ARBA00005065"/>
    </source>
</evidence>
<organism evidence="13">
    <name type="scientific">candidate division WOR-3 bacterium</name>
    <dbReference type="NCBI Taxonomy" id="2052148"/>
    <lineage>
        <taxon>Bacteria</taxon>
        <taxon>Bacteria division WOR-3</taxon>
    </lineage>
</organism>
<comment type="catalytic activity">
    <reaction evidence="11">
        <text>iminosuccinate + dihydroxyacetone phosphate = quinolinate + phosphate + 2 H2O + H(+)</text>
        <dbReference type="Rhea" id="RHEA:25888"/>
        <dbReference type="ChEBI" id="CHEBI:15377"/>
        <dbReference type="ChEBI" id="CHEBI:15378"/>
        <dbReference type="ChEBI" id="CHEBI:29959"/>
        <dbReference type="ChEBI" id="CHEBI:43474"/>
        <dbReference type="ChEBI" id="CHEBI:57642"/>
        <dbReference type="ChEBI" id="CHEBI:77875"/>
        <dbReference type="EC" id="2.5.1.72"/>
    </reaction>
    <physiologicalReaction direction="left-to-right" evidence="11">
        <dbReference type="Rhea" id="RHEA:25889"/>
    </physiologicalReaction>
</comment>
<feature type="non-terminal residue" evidence="13">
    <location>
        <position position="1"/>
    </location>
</feature>
<evidence type="ECO:0000256" key="2">
    <source>
        <dbReference type="ARBA" id="ARBA00003791"/>
    </source>
</evidence>
<dbReference type="InterPro" id="IPR036094">
    <property type="entry name" value="NadA_sf"/>
</dbReference>
<keyword evidence="5" id="KW-0004">4Fe-4S</keyword>
<dbReference type="AlphaFoldDB" id="A0A7V0Q6L1"/>
<accession>A0A7V0Q6L1</accession>
<keyword evidence="10" id="KW-0411">Iron-sulfur</keyword>
<keyword evidence="6" id="KW-0662">Pyridine nucleotide biosynthesis</keyword>
<comment type="pathway">
    <text evidence="3">Cofactor biosynthesis; NAD(+) biosynthesis; quinolinate from iminoaspartate: step 1/1.</text>
</comment>
<evidence type="ECO:0000256" key="4">
    <source>
        <dbReference type="ARBA" id="ARBA00012669"/>
    </source>
</evidence>
<evidence type="ECO:0000256" key="11">
    <source>
        <dbReference type="ARBA" id="ARBA00050125"/>
    </source>
</evidence>
<dbReference type="EC" id="2.5.1.72" evidence="4"/>
<dbReference type="UniPathway" id="UPA00253">
    <property type="reaction ID" value="UER00327"/>
</dbReference>
<dbReference type="GO" id="GO:0008987">
    <property type="term" value="F:quinolinate synthetase A activity"/>
    <property type="evidence" value="ECO:0007669"/>
    <property type="project" value="InterPro"/>
</dbReference>
<gene>
    <name evidence="13" type="ORF">ENH14_03435</name>
</gene>
<evidence type="ECO:0000256" key="1">
    <source>
        <dbReference type="ARBA" id="ARBA00001966"/>
    </source>
</evidence>
<sequence length="185" mass="20996">KAVADVCVTSANAIDVVRKLGADKIIFVPDKNLAHYVAKNVRDKEIIPWPGFCYVHRSFLATDVEASRQIYPDAVLLVHPECDPEVVEMADYVASTQGMINLAKKLPARRFLIATESGLVTRMQREIPEKEFYNAGLPKVCSNMKKITLKSIYYSLLEEKYEIEIPPDIMEKAKLSLDRMLEYSK</sequence>
<evidence type="ECO:0000256" key="8">
    <source>
        <dbReference type="ARBA" id="ARBA00022723"/>
    </source>
</evidence>
<reference evidence="13" key="1">
    <citation type="journal article" date="2020" name="mSystems">
        <title>Genome- and Community-Level Interaction Insights into Carbon Utilization and Element Cycling Functions of Hydrothermarchaeota in Hydrothermal Sediment.</title>
        <authorList>
            <person name="Zhou Z."/>
            <person name="Liu Y."/>
            <person name="Xu W."/>
            <person name="Pan J."/>
            <person name="Luo Z.H."/>
            <person name="Li M."/>
        </authorList>
    </citation>
    <scope>NUCLEOTIDE SEQUENCE [LARGE SCALE GENOMIC DNA]</scope>
    <source>
        <strain evidence="13">HyVt-28</strain>
    </source>
</reference>
<dbReference type="EMBL" id="DRDR01000148">
    <property type="protein sequence ID" value="HDL60490.1"/>
    <property type="molecule type" value="Genomic_DNA"/>
</dbReference>
<evidence type="ECO:0000256" key="7">
    <source>
        <dbReference type="ARBA" id="ARBA00022679"/>
    </source>
</evidence>
<dbReference type="SUPFAM" id="SSF142754">
    <property type="entry name" value="NadA-like"/>
    <property type="match status" value="1"/>
</dbReference>
<evidence type="ECO:0000256" key="12">
    <source>
        <dbReference type="ARBA" id="ARBA00073059"/>
    </source>
</evidence>
<comment type="cofactor">
    <cofactor evidence="1">
        <name>[4Fe-4S] cluster</name>
        <dbReference type="ChEBI" id="CHEBI:49883"/>
    </cofactor>
</comment>
<keyword evidence="7" id="KW-0808">Transferase</keyword>
<dbReference type="PANTHER" id="PTHR30573:SF0">
    <property type="entry name" value="QUINOLINATE SYNTHASE, CHLOROPLASTIC"/>
    <property type="match status" value="1"/>
</dbReference>
<comment type="function">
    <text evidence="2">Catalyzes the condensation of iminoaspartate with dihydroxyacetone phosphate to form quinolinate.</text>
</comment>
<dbReference type="PANTHER" id="PTHR30573">
    <property type="entry name" value="QUINOLINATE SYNTHETASE A"/>
    <property type="match status" value="1"/>
</dbReference>
<name>A0A7V0Q6L1_UNCW3</name>
<evidence type="ECO:0000256" key="9">
    <source>
        <dbReference type="ARBA" id="ARBA00023004"/>
    </source>
</evidence>
<dbReference type="Gene3D" id="3.40.50.10800">
    <property type="entry name" value="NadA-like"/>
    <property type="match status" value="3"/>
</dbReference>
<comment type="caution">
    <text evidence="13">The sequence shown here is derived from an EMBL/GenBank/DDBJ whole genome shotgun (WGS) entry which is preliminary data.</text>
</comment>
<dbReference type="GO" id="GO:0034628">
    <property type="term" value="P:'de novo' NAD+ biosynthetic process from L-aspartate"/>
    <property type="evidence" value="ECO:0007669"/>
    <property type="project" value="TreeGrafter"/>
</dbReference>
<dbReference type="GO" id="GO:0046872">
    <property type="term" value="F:metal ion binding"/>
    <property type="evidence" value="ECO:0007669"/>
    <property type="project" value="UniProtKB-KW"/>
</dbReference>
<dbReference type="Pfam" id="PF02445">
    <property type="entry name" value="NadA"/>
    <property type="match status" value="1"/>
</dbReference>
<dbReference type="InterPro" id="IPR003473">
    <property type="entry name" value="NadA"/>
</dbReference>
<protein>
    <recommendedName>
        <fullName evidence="12">Quinolinate synthase</fullName>
        <ecNumber evidence="4">2.5.1.72</ecNumber>
    </recommendedName>
</protein>
<dbReference type="Proteomes" id="UP000886381">
    <property type="component" value="Unassembled WGS sequence"/>
</dbReference>
<keyword evidence="8" id="KW-0479">Metal-binding</keyword>
<dbReference type="GO" id="GO:0051539">
    <property type="term" value="F:4 iron, 4 sulfur cluster binding"/>
    <property type="evidence" value="ECO:0007669"/>
    <property type="project" value="UniProtKB-KW"/>
</dbReference>
<evidence type="ECO:0000313" key="13">
    <source>
        <dbReference type="EMBL" id="HDL60490.1"/>
    </source>
</evidence>
<evidence type="ECO:0000256" key="5">
    <source>
        <dbReference type="ARBA" id="ARBA00022485"/>
    </source>
</evidence>
<evidence type="ECO:0000256" key="6">
    <source>
        <dbReference type="ARBA" id="ARBA00022642"/>
    </source>
</evidence>
<keyword evidence="9" id="KW-0408">Iron</keyword>